<protein>
    <submittedName>
        <fullName evidence="2">FecR protein</fullName>
    </submittedName>
</protein>
<reference evidence="2 3" key="1">
    <citation type="submission" date="2019-02" db="EMBL/GenBank/DDBJ databases">
        <title>Deep-cultivation of Planctomycetes and their phenomic and genomic characterization uncovers novel biology.</title>
        <authorList>
            <person name="Wiegand S."/>
            <person name="Jogler M."/>
            <person name="Boedeker C."/>
            <person name="Pinto D."/>
            <person name="Vollmers J."/>
            <person name="Rivas-Marin E."/>
            <person name="Kohn T."/>
            <person name="Peeters S.H."/>
            <person name="Heuer A."/>
            <person name="Rast P."/>
            <person name="Oberbeckmann S."/>
            <person name="Bunk B."/>
            <person name="Jeske O."/>
            <person name="Meyerdierks A."/>
            <person name="Storesund J.E."/>
            <person name="Kallscheuer N."/>
            <person name="Luecker S."/>
            <person name="Lage O.M."/>
            <person name="Pohl T."/>
            <person name="Merkel B.J."/>
            <person name="Hornburger P."/>
            <person name="Mueller R.-W."/>
            <person name="Bruemmer F."/>
            <person name="Labrenz M."/>
            <person name="Spormann A.M."/>
            <person name="Op den Camp H."/>
            <person name="Overmann J."/>
            <person name="Amann R."/>
            <person name="Jetten M.S.M."/>
            <person name="Mascher T."/>
            <person name="Medema M.H."/>
            <person name="Devos D.P."/>
            <person name="Kaster A.-K."/>
            <person name="Ovreas L."/>
            <person name="Rohde M."/>
            <person name="Galperin M.Y."/>
            <person name="Jogler C."/>
        </authorList>
    </citation>
    <scope>NUCLEOTIDE SEQUENCE [LARGE SCALE GENOMIC DNA]</scope>
    <source>
        <strain evidence="2 3">Pan189</strain>
    </source>
</reference>
<keyword evidence="1" id="KW-0812">Transmembrane</keyword>
<dbReference type="Pfam" id="PF13385">
    <property type="entry name" value="Laminin_G_3"/>
    <property type="match status" value="1"/>
</dbReference>
<evidence type="ECO:0000313" key="3">
    <source>
        <dbReference type="Proteomes" id="UP000317318"/>
    </source>
</evidence>
<evidence type="ECO:0000313" key="2">
    <source>
        <dbReference type="EMBL" id="QDT36775.1"/>
    </source>
</evidence>
<dbReference type="AlphaFoldDB" id="A0A517QYQ5"/>
<feature type="transmembrane region" description="Helical" evidence="1">
    <location>
        <begin position="96"/>
        <end position="118"/>
    </location>
</feature>
<proteinExistence type="predicted"/>
<accession>A0A517QYQ5</accession>
<dbReference type="OrthoDB" id="258532at2"/>
<organism evidence="2 3">
    <name type="scientific">Stratiformator vulcanicus</name>
    <dbReference type="NCBI Taxonomy" id="2527980"/>
    <lineage>
        <taxon>Bacteria</taxon>
        <taxon>Pseudomonadati</taxon>
        <taxon>Planctomycetota</taxon>
        <taxon>Planctomycetia</taxon>
        <taxon>Planctomycetales</taxon>
        <taxon>Planctomycetaceae</taxon>
        <taxon>Stratiformator</taxon>
    </lineage>
</organism>
<dbReference type="Gene3D" id="2.60.120.200">
    <property type="match status" value="1"/>
</dbReference>
<dbReference type="EMBL" id="CP036268">
    <property type="protein sequence ID" value="QDT36775.1"/>
    <property type="molecule type" value="Genomic_DNA"/>
</dbReference>
<dbReference type="InterPro" id="IPR013320">
    <property type="entry name" value="ConA-like_dom_sf"/>
</dbReference>
<dbReference type="PANTHER" id="PTHR30273:SF2">
    <property type="entry name" value="PROTEIN FECR"/>
    <property type="match status" value="1"/>
</dbReference>
<evidence type="ECO:0000256" key="1">
    <source>
        <dbReference type="SAM" id="Phobius"/>
    </source>
</evidence>
<name>A0A517QYQ5_9PLAN</name>
<dbReference type="Proteomes" id="UP000317318">
    <property type="component" value="Chromosome"/>
</dbReference>
<dbReference type="InterPro" id="IPR012373">
    <property type="entry name" value="Ferrdict_sens_TM"/>
</dbReference>
<keyword evidence="1" id="KW-1133">Transmembrane helix</keyword>
<dbReference type="PANTHER" id="PTHR30273">
    <property type="entry name" value="PERIPLASMIC SIGNAL SENSOR AND SIGMA FACTOR ACTIVATOR FECR-RELATED"/>
    <property type="match status" value="1"/>
</dbReference>
<dbReference type="SUPFAM" id="SSF49899">
    <property type="entry name" value="Concanavalin A-like lectins/glucanases"/>
    <property type="match status" value="1"/>
</dbReference>
<sequence length="570" mass="62187">MKSDSRSAPSPSRKRLMRLIRLTEAQHVPDEVVRDLYELLETDPEARRDYAEYMQMVWSLEWDGVPHGSADEAPPSRAIRTIGPIRRYQTRRRIEITAAISAGLLASIALVVLVVISLPATPEARLAAQFGGAKLLPVFEGAAVQPISPEGPVATGGYRLDQGMVCLEFSSGSTVVVEGPASFIIADNSHFSVDQGLYSIVGRPGFTVATRGGTIIDLGTEFTVEAATDHVTTQVVSGAVKVGEMETNGDADFQRLQAGDAATATSGTAWTETDFDVSDFLPPAAVVAMAEGDDRPYYRWLAQSRRIRRDSDVLLYMTFGDVRFGDDWVSDQSTNNAPPAKIFGARPVTGRFAETTGLSFRGVDHADVVLFDEEFSKALTLEEPRTLAVWFRTSDRQEVHGSLIATNRIANVHERPEGEDRELPLSAKASWAFRISGHHGHSTQRESGLISFAQAQNEWNHHPHWQTGSMSGAAIGSWMHAVAVVEPFPDNPKLGTTKLYINGRLEAERSGALSIPGNNALKLGGMVDDEGQPVSSRESFEGTIDEFLVYGRALEAAEIEELYDNSRPAF</sequence>
<dbReference type="Gene3D" id="2.60.120.1440">
    <property type="match status" value="1"/>
</dbReference>
<gene>
    <name evidence="2" type="ORF">Pan189_11380</name>
</gene>
<keyword evidence="3" id="KW-1185">Reference proteome</keyword>
<dbReference type="GO" id="GO:0016989">
    <property type="term" value="F:sigma factor antagonist activity"/>
    <property type="evidence" value="ECO:0007669"/>
    <property type="project" value="TreeGrafter"/>
</dbReference>
<dbReference type="KEGG" id="svp:Pan189_11380"/>
<keyword evidence="1" id="KW-0472">Membrane</keyword>